<reference evidence="2" key="1">
    <citation type="submission" date="2018-04" db="EMBL/GenBank/DDBJ databases">
        <title>Comparative Analysis of Homologous Sequences of Saccharum officinarum and Saccharum spontaneum Reveals Independent Polyploidization Events.</title>
        <authorList>
            <person name="Sharma A."/>
            <person name="Song J."/>
            <person name="Lin Q."/>
            <person name="Singh R."/>
            <person name="Ramos N."/>
            <person name="Wang K."/>
            <person name="Zhang J."/>
            <person name="Ming R."/>
            <person name="Yu Q."/>
        </authorList>
    </citation>
    <scope>NUCLEOTIDE SEQUENCE</scope>
</reference>
<dbReference type="GO" id="GO:0032196">
    <property type="term" value="P:transposition"/>
    <property type="evidence" value="ECO:0007669"/>
    <property type="project" value="InterPro"/>
</dbReference>
<protein>
    <submittedName>
        <fullName evidence="2">Uncharacterized protein</fullName>
    </submittedName>
</protein>
<feature type="region of interest" description="Disordered" evidence="1">
    <location>
        <begin position="1"/>
        <end position="28"/>
    </location>
</feature>
<feature type="region of interest" description="Disordered" evidence="1">
    <location>
        <begin position="141"/>
        <end position="235"/>
    </location>
</feature>
<evidence type="ECO:0000256" key="1">
    <source>
        <dbReference type="SAM" id="MobiDB-lite"/>
    </source>
</evidence>
<evidence type="ECO:0000313" key="2">
    <source>
        <dbReference type="EMBL" id="AWA45051.1"/>
    </source>
</evidence>
<dbReference type="InterPro" id="IPR039266">
    <property type="entry name" value="EN-1/SPM"/>
</dbReference>
<feature type="compositionally biased region" description="Basic and acidic residues" evidence="1">
    <location>
        <begin position="1"/>
        <end position="12"/>
    </location>
</feature>
<feature type="compositionally biased region" description="Polar residues" evidence="1">
    <location>
        <begin position="226"/>
        <end position="235"/>
    </location>
</feature>
<dbReference type="PANTHER" id="PTHR33157">
    <property type="entry name" value="AUTONOMOUS TRANSPOSABLE ELEMENT EN-1 MOSAIC PROTEIN-RELATED"/>
    <property type="match status" value="1"/>
</dbReference>
<name>A0A678T8X7_SACSP</name>
<proteinExistence type="predicted"/>
<dbReference type="EMBL" id="MH182564">
    <property type="protein sequence ID" value="AWA45051.1"/>
    <property type="molecule type" value="Genomic_DNA"/>
</dbReference>
<accession>A0A678T8X7</accession>
<sequence length="235" mass="26101">MKSGMKRVDSTRRSGPIPSAKAHKRLDDYKALVPDETSQKLDGKALYTIGRGMTHGRVPIGDGAVEKAAVLRHANSRRVIPISPDKYEQVKKENVQLKENNELLLEENSVHRDLLMNMFEQMGTEPPPELLQRLANIDARRHQATGSSHGCDGEDNNANLEEDDDDDHTWCRSDNDDDLDCDVDGHFEADSDDDLEEDGDDTSDEDHYSDHVSGGPTGSREINMPTYGSGTRATN</sequence>
<dbReference type="AlphaFoldDB" id="A0A678T8X7"/>
<organism evidence="2">
    <name type="scientific">Saccharum spontaneum</name>
    <name type="common">Wild sugarcane</name>
    <dbReference type="NCBI Taxonomy" id="62335"/>
    <lineage>
        <taxon>Eukaryota</taxon>
        <taxon>Viridiplantae</taxon>
        <taxon>Streptophyta</taxon>
        <taxon>Embryophyta</taxon>
        <taxon>Tracheophyta</taxon>
        <taxon>Spermatophyta</taxon>
        <taxon>Magnoliopsida</taxon>
        <taxon>Liliopsida</taxon>
        <taxon>Poales</taxon>
        <taxon>Poaceae</taxon>
        <taxon>PACMAD clade</taxon>
        <taxon>Panicoideae</taxon>
        <taxon>Andropogonodae</taxon>
        <taxon>Andropogoneae</taxon>
        <taxon>Saccharinae</taxon>
        <taxon>Saccharum</taxon>
        <taxon>Saccharum officinarum species complex</taxon>
    </lineage>
</organism>
<gene>
    <name evidence="2" type="ORF">SS31J13_000003</name>
</gene>
<dbReference type="PANTHER" id="PTHR33157:SF10">
    <property type="entry name" value="TRANSPOSASE MUDR PLANT DOMAIN-CONTAINING PROTEIN"/>
    <property type="match status" value="1"/>
</dbReference>
<feature type="compositionally biased region" description="Acidic residues" evidence="1">
    <location>
        <begin position="190"/>
        <end position="204"/>
    </location>
</feature>